<protein>
    <submittedName>
        <fullName evidence="2">Uncharacterized protein</fullName>
    </submittedName>
</protein>
<accession>A0A4R2IK36</accession>
<feature type="transmembrane region" description="Helical" evidence="1">
    <location>
        <begin position="431"/>
        <end position="454"/>
    </location>
</feature>
<keyword evidence="1" id="KW-1133">Transmembrane helix</keyword>
<comment type="caution">
    <text evidence="2">The sequence shown here is derived from an EMBL/GenBank/DDBJ whole genome shotgun (WGS) entry which is preliminary data.</text>
</comment>
<evidence type="ECO:0000256" key="1">
    <source>
        <dbReference type="SAM" id="Phobius"/>
    </source>
</evidence>
<dbReference type="AlphaFoldDB" id="A0A4R2IK36"/>
<dbReference type="RefSeq" id="WP_132126457.1">
    <property type="nucleotide sequence ID" value="NZ_SLWS01000025.1"/>
</dbReference>
<evidence type="ECO:0000313" key="2">
    <source>
        <dbReference type="EMBL" id="TCO44209.1"/>
    </source>
</evidence>
<feature type="transmembrane region" description="Helical" evidence="1">
    <location>
        <begin position="348"/>
        <end position="367"/>
    </location>
</feature>
<gene>
    <name evidence="2" type="ORF">EV192_12532</name>
</gene>
<sequence>MGAAVTGRARAAAGLLLDMAEPGLYRTNPFRVTGLATNAGARAVRQRRQMVLGSFDLMAFSGDKRLPLPRPPSESDARAAFDQLERADRRLVHELFWWWGEPGECACPRGLHERHDDAVDAHARALDAEAAARTADRERLWAAVVDAWMAALGVAEFWEHVRERMTALADRRLDESTVDGLRSAMPSALLRPQATLARRSAGLANLIDDWPFDADVVNEARAYAGLPACDRIAARLKEINALKDAGKVSEAARRAGRELPRDADLLETLLPHNRFPRSATLRQKISTTLNDCALALTDREDSQRLLRQASRLAVDPDDKVIIKRNLAREPGGRGRPAKVTGMNRSGPLWWTLVAVLSLGLVAGWADLAAGVLGMHWVFASLLVVLLAPVPLTLAYVERYCPAEARLILPRAVEVLFAAMNVLWFMQPSMAPVLWCLAMFVVTMPVTLALSYRLAERWYRE</sequence>
<dbReference type="EMBL" id="SLWS01000025">
    <property type="protein sequence ID" value="TCO44209.1"/>
    <property type="molecule type" value="Genomic_DNA"/>
</dbReference>
<dbReference type="OrthoDB" id="4222977at2"/>
<organism evidence="2 3">
    <name type="scientific">Actinocrispum wychmicini</name>
    <dbReference type="NCBI Taxonomy" id="1213861"/>
    <lineage>
        <taxon>Bacteria</taxon>
        <taxon>Bacillati</taxon>
        <taxon>Actinomycetota</taxon>
        <taxon>Actinomycetes</taxon>
        <taxon>Pseudonocardiales</taxon>
        <taxon>Pseudonocardiaceae</taxon>
        <taxon>Actinocrispum</taxon>
    </lineage>
</organism>
<keyword evidence="3" id="KW-1185">Reference proteome</keyword>
<feature type="transmembrane region" description="Helical" evidence="1">
    <location>
        <begin position="373"/>
        <end position="395"/>
    </location>
</feature>
<feature type="transmembrane region" description="Helical" evidence="1">
    <location>
        <begin position="407"/>
        <end position="425"/>
    </location>
</feature>
<keyword evidence="1" id="KW-0812">Transmembrane</keyword>
<proteinExistence type="predicted"/>
<reference evidence="2 3" key="1">
    <citation type="submission" date="2019-03" db="EMBL/GenBank/DDBJ databases">
        <title>Genomic Encyclopedia of Type Strains, Phase IV (KMG-IV): sequencing the most valuable type-strain genomes for metagenomic binning, comparative biology and taxonomic classification.</title>
        <authorList>
            <person name="Goeker M."/>
        </authorList>
    </citation>
    <scope>NUCLEOTIDE SEQUENCE [LARGE SCALE GENOMIC DNA]</scope>
    <source>
        <strain evidence="2 3">DSM 45934</strain>
    </source>
</reference>
<evidence type="ECO:0000313" key="3">
    <source>
        <dbReference type="Proteomes" id="UP000295680"/>
    </source>
</evidence>
<dbReference type="Proteomes" id="UP000295680">
    <property type="component" value="Unassembled WGS sequence"/>
</dbReference>
<name>A0A4R2IK36_9PSEU</name>
<keyword evidence="1" id="KW-0472">Membrane</keyword>